<feature type="region of interest" description="Disordered" evidence="1">
    <location>
        <begin position="64"/>
        <end position="87"/>
    </location>
</feature>
<accession>A0ABD6A1J0</accession>
<feature type="domain" description="VWFA" evidence="3">
    <location>
        <begin position="269"/>
        <end position="503"/>
    </location>
</feature>
<proteinExistence type="predicted"/>
<dbReference type="InterPro" id="IPR036465">
    <property type="entry name" value="vWFA_dom_sf"/>
</dbReference>
<dbReference type="GeneID" id="96955047"/>
<dbReference type="Gene3D" id="3.40.50.410">
    <property type="entry name" value="von Willebrand factor, type A domain"/>
    <property type="match status" value="1"/>
</dbReference>
<dbReference type="SUPFAM" id="SSF53300">
    <property type="entry name" value="vWA-like"/>
    <property type="match status" value="1"/>
</dbReference>
<dbReference type="PROSITE" id="PS51318">
    <property type="entry name" value="TAT"/>
    <property type="match status" value="1"/>
</dbReference>
<dbReference type="PROSITE" id="PS50234">
    <property type="entry name" value="VWFA"/>
    <property type="match status" value="1"/>
</dbReference>
<evidence type="ECO:0000313" key="5">
    <source>
        <dbReference type="Proteomes" id="UP001596434"/>
    </source>
</evidence>
<feature type="compositionally biased region" description="Acidic residues" evidence="1">
    <location>
        <begin position="64"/>
        <end position="75"/>
    </location>
</feature>
<dbReference type="InterPro" id="IPR023833">
    <property type="entry name" value="Signal_pept_SipW-depend-type"/>
</dbReference>
<evidence type="ECO:0000313" key="4">
    <source>
        <dbReference type="EMBL" id="MFC7256654.1"/>
    </source>
</evidence>
<keyword evidence="5" id="KW-1185">Reference proteome</keyword>
<keyword evidence="2" id="KW-0812">Transmembrane</keyword>
<dbReference type="EMBL" id="JBHTAT010000001">
    <property type="protein sequence ID" value="MFC7256654.1"/>
    <property type="molecule type" value="Genomic_DNA"/>
</dbReference>
<reference evidence="4 5" key="1">
    <citation type="journal article" date="2019" name="Int. J. Syst. Evol. Microbiol.">
        <title>The Global Catalogue of Microorganisms (GCM) 10K type strain sequencing project: providing services to taxonomists for standard genome sequencing and annotation.</title>
        <authorList>
            <consortium name="The Broad Institute Genomics Platform"/>
            <consortium name="The Broad Institute Genome Sequencing Center for Infectious Disease"/>
            <person name="Wu L."/>
            <person name="Ma J."/>
        </authorList>
    </citation>
    <scope>NUCLEOTIDE SEQUENCE [LARGE SCALE GENOMIC DNA]</scope>
    <source>
        <strain evidence="4 5">GX21</strain>
    </source>
</reference>
<protein>
    <submittedName>
        <fullName evidence="4">VWA domain-containing protein</fullName>
    </submittedName>
</protein>
<comment type="caution">
    <text evidence="4">The sequence shown here is derived from an EMBL/GenBank/DDBJ whole genome shotgun (WGS) entry which is preliminary data.</text>
</comment>
<dbReference type="RefSeq" id="WP_379705801.1">
    <property type="nucleotide sequence ID" value="NZ_JBHTAT010000001.1"/>
</dbReference>
<evidence type="ECO:0000259" key="3">
    <source>
        <dbReference type="PROSITE" id="PS50234"/>
    </source>
</evidence>
<keyword evidence="2" id="KW-1133">Transmembrane helix</keyword>
<feature type="region of interest" description="Disordered" evidence="1">
    <location>
        <begin position="413"/>
        <end position="438"/>
    </location>
</feature>
<sequence>MTNEFELSRRKALAALGTIGVASAGAGLGTSAYFSDQETFQNNRLTAGELDLKVDWEEHYSDWSDDEANLDDDNENNNLNVQMDDPDDPGFVALPDPDSPMLWVEEDDLSDFMDNTAIEAFPDPENDGTGDFPEFSELGEGETICDYLADVGDDDGGLSTFTGEDQIGRTANADTQDVDGNAKPLISLDDVKPGDFGEVTFSTHLCGNDGYLWMNADNVSYAENGQTEPELDDEDEQDGVVELPDLVQTALWYDNDCDNVLDVETGQLDICALADVSGSIDEEEMGRITEAANTFVEQLSANAPDDGSVRASLLTFGSPHEAPDEAVDLQRGLQPVSNYVTGGQGNLTQGAGGDFPQNPDTSNATPMPAALDIGRQLLNNEGREDAQKVIVLVTDGGPNYAGDGPGGTETVFSGDGHPYSTSLDNGNGGSDLSQPEQDETSDIANDIYDTDGYQILTVGITDDEDLDTFLASGVAQPGVDQHTNVSADFDGINLAAEELANAVTGTEEVIFRGTLRETLEALQSNDGRGIPLDRGLNTEFYETGYQGEEGPDPEDDPDRECFMGRNTYCFGFAWWLPVDHGNEVQGDSATFDVGFYTEQCRHNQGSGMNNENVDA</sequence>
<dbReference type="Pfam" id="PF00092">
    <property type="entry name" value="VWA"/>
    <property type="match status" value="1"/>
</dbReference>
<evidence type="ECO:0000256" key="1">
    <source>
        <dbReference type="SAM" id="MobiDB-lite"/>
    </source>
</evidence>
<dbReference type="Proteomes" id="UP001596434">
    <property type="component" value="Unassembled WGS sequence"/>
</dbReference>
<keyword evidence="2" id="KW-0472">Membrane</keyword>
<evidence type="ECO:0000256" key="2">
    <source>
        <dbReference type="SAM" id="Phobius"/>
    </source>
</evidence>
<name>A0ABD6A1J0_9EURY</name>
<organism evidence="4 5">
    <name type="scientific">Haloplanus litoreus</name>
    <dbReference type="NCBI Taxonomy" id="767515"/>
    <lineage>
        <taxon>Archaea</taxon>
        <taxon>Methanobacteriati</taxon>
        <taxon>Methanobacteriota</taxon>
        <taxon>Stenosarchaea group</taxon>
        <taxon>Halobacteria</taxon>
        <taxon>Halobacteriales</taxon>
        <taxon>Haloferacaceae</taxon>
        <taxon>Haloplanus</taxon>
    </lineage>
</organism>
<feature type="compositionally biased region" description="Polar residues" evidence="1">
    <location>
        <begin position="419"/>
        <end position="435"/>
    </location>
</feature>
<dbReference type="InterPro" id="IPR002035">
    <property type="entry name" value="VWF_A"/>
</dbReference>
<gene>
    <name evidence="4" type="ORF">ACFQKE_15315</name>
</gene>
<feature type="transmembrane region" description="Helical" evidence="2">
    <location>
        <begin position="12"/>
        <end position="34"/>
    </location>
</feature>
<dbReference type="AlphaFoldDB" id="A0ABD6A1J0"/>
<dbReference type="InterPro" id="IPR006311">
    <property type="entry name" value="TAT_signal"/>
</dbReference>
<dbReference type="SMART" id="SM00327">
    <property type="entry name" value="VWA"/>
    <property type="match status" value="1"/>
</dbReference>
<dbReference type="CDD" id="cd00198">
    <property type="entry name" value="vWFA"/>
    <property type="match status" value="1"/>
</dbReference>
<dbReference type="NCBIfam" id="TIGR04088">
    <property type="entry name" value="cognate_SipW"/>
    <property type="match status" value="1"/>
</dbReference>